<comment type="caution">
    <text evidence="1">The sequence shown here is derived from an EMBL/GenBank/DDBJ whole genome shotgun (WGS) entry which is preliminary data.</text>
</comment>
<sequence length="41" mass="5081">MSYPKRTYLYRLDIFNPIRKKLDGLIKLSRKANLRIYLVFY</sequence>
<evidence type="ECO:0008006" key="3">
    <source>
        <dbReference type="Google" id="ProtNLM"/>
    </source>
</evidence>
<organism evidence="1 2">
    <name type="scientific">Vibrio owensii</name>
    <dbReference type="NCBI Taxonomy" id="696485"/>
    <lineage>
        <taxon>Bacteria</taxon>
        <taxon>Pseudomonadati</taxon>
        <taxon>Pseudomonadota</taxon>
        <taxon>Gammaproteobacteria</taxon>
        <taxon>Vibrionales</taxon>
        <taxon>Vibrionaceae</taxon>
        <taxon>Vibrio</taxon>
    </lineage>
</organism>
<name>A0AAU9Q5G1_9VIBR</name>
<reference evidence="1" key="1">
    <citation type="submission" date="2022-01" db="EMBL/GenBank/DDBJ databases">
        <authorList>
            <person name="Lagorce A."/>
        </authorList>
    </citation>
    <scope>NUCLEOTIDE SEQUENCE</scope>
    <source>
        <strain evidence="1">Th15_F1_D04</strain>
    </source>
</reference>
<evidence type="ECO:0000313" key="2">
    <source>
        <dbReference type="Proteomes" id="UP001295420"/>
    </source>
</evidence>
<dbReference type="EMBL" id="CAKMTQ010000012">
    <property type="protein sequence ID" value="CAH1525406.1"/>
    <property type="molecule type" value="Genomic_DNA"/>
</dbReference>
<gene>
    <name evidence="1" type="ORF">THF1D04_20021</name>
</gene>
<proteinExistence type="predicted"/>
<evidence type="ECO:0000313" key="1">
    <source>
        <dbReference type="EMBL" id="CAH1525406.1"/>
    </source>
</evidence>
<dbReference type="Proteomes" id="UP001295420">
    <property type="component" value="Unassembled WGS sequence"/>
</dbReference>
<accession>A0AAU9Q5G1</accession>
<protein>
    <recommendedName>
        <fullName evidence="3">Photolyase/cryptochrome alpha/beta domain-containing protein</fullName>
    </recommendedName>
</protein>
<dbReference type="AlphaFoldDB" id="A0AAU9Q5G1"/>